<evidence type="ECO:0000259" key="3">
    <source>
        <dbReference type="Pfam" id="PF20684"/>
    </source>
</evidence>
<feature type="region of interest" description="Disordered" evidence="1">
    <location>
        <begin position="1131"/>
        <end position="1168"/>
    </location>
</feature>
<feature type="compositionally biased region" description="Basic and acidic residues" evidence="1">
    <location>
        <begin position="1"/>
        <end position="16"/>
    </location>
</feature>
<evidence type="ECO:0000256" key="2">
    <source>
        <dbReference type="SAM" id="Phobius"/>
    </source>
</evidence>
<feature type="transmembrane region" description="Helical" evidence="2">
    <location>
        <begin position="838"/>
        <end position="867"/>
    </location>
</feature>
<dbReference type="GO" id="GO:0005634">
    <property type="term" value="C:nucleus"/>
    <property type="evidence" value="ECO:0007669"/>
    <property type="project" value="TreeGrafter"/>
</dbReference>
<keyword evidence="2" id="KW-1133">Transmembrane helix</keyword>
<gene>
    <name evidence="4" type="ORF">FOXYS1_778</name>
</gene>
<comment type="caution">
    <text evidence="4">The sequence shown here is derived from an EMBL/GenBank/DDBJ whole genome shotgun (WGS) entry which is preliminary data.</text>
</comment>
<name>A0A8H5EPA0_FUSOX</name>
<dbReference type="PANTHER" id="PTHR38406">
    <property type="entry name" value="TRANSCRIPTIONAL REPRESSOR OPI1"/>
    <property type="match status" value="1"/>
</dbReference>
<feature type="transmembrane region" description="Helical" evidence="2">
    <location>
        <begin position="968"/>
        <end position="987"/>
    </location>
</feature>
<accession>A0A8H5EPA0</accession>
<dbReference type="GO" id="GO:0006357">
    <property type="term" value="P:regulation of transcription by RNA polymerase II"/>
    <property type="evidence" value="ECO:0007669"/>
    <property type="project" value="TreeGrafter"/>
</dbReference>
<dbReference type="GO" id="GO:0003714">
    <property type="term" value="F:transcription corepressor activity"/>
    <property type="evidence" value="ECO:0007669"/>
    <property type="project" value="InterPro"/>
</dbReference>
<organism evidence="4 5">
    <name type="scientific">Fusarium oxysporum</name>
    <name type="common">Fusarium vascular wilt</name>
    <dbReference type="NCBI Taxonomy" id="5507"/>
    <lineage>
        <taxon>Eukaryota</taxon>
        <taxon>Fungi</taxon>
        <taxon>Dikarya</taxon>
        <taxon>Ascomycota</taxon>
        <taxon>Pezizomycotina</taxon>
        <taxon>Sordariomycetes</taxon>
        <taxon>Hypocreomycetidae</taxon>
        <taxon>Hypocreales</taxon>
        <taxon>Nectriaceae</taxon>
        <taxon>Fusarium</taxon>
        <taxon>Fusarium oxysporum species complex</taxon>
    </lineage>
</organism>
<feature type="transmembrane region" description="Helical" evidence="2">
    <location>
        <begin position="887"/>
        <end position="909"/>
    </location>
</feature>
<dbReference type="EMBL" id="JAAFOW010000122">
    <property type="protein sequence ID" value="KAF5268325.1"/>
    <property type="molecule type" value="Genomic_DNA"/>
</dbReference>
<proteinExistence type="predicted"/>
<evidence type="ECO:0000313" key="5">
    <source>
        <dbReference type="Proteomes" id="UP000558688"/>
    </source>
</evidence>
<dbReference type="GO" id="GO:0005783">
    <property type="term" value="C:endoplasmic reticulum"/>
    <property type="evidence" value="ECO:0007669"/>
    <property type="project" value="TreeGrafter"/>
</dbReference>
<feature type="compositionally biased region" description="Polar residues" evidence="1">
    <location>
        <begin position="250"/>
        <end position="261"/>
    </location>
</feature>
<dbReference type="AlphaFoldDB" id="A0A8H5EPA0"/>
<keyword evidence="2" id="KW-0472">Membrane</keyword>
<feature type="region of interest" description="Disordered" evidence="1">
    <location>
        <begin position="1194"/>
        <end position="1217"/>
    </location>
</feature>
<evidence type="ECO:0000256" key="1">
    <source>
        <dbReference type="SAM" id="MobiDB-lite"/>
    </source>
</evidence>
<feature type="transmembrane region" description="Helical" evidence="2">
    <location>
        <begin position="921"/>
        <end position="939"/>
    </location>
</feature>
<feature type="region of interest" description="Disordered" evidence="1">
    <location>
        <begin position="525"/>
        <end position="550"/>
    </location>
</feature>
<dbReference type="GO" id="GO:0008654">
    <property type="term" value="P:phospholipid biosynthetic process"/>
    <property type="evidence" value="ECO:0007669"/>
    <property type="project" value="TreeGrafter"/>
</dbReference>
<dbReference type="Pfam" id="PF20684">
    <property type="entry name" value="Fung_rhodopsin"/>
    <property type="match status" value="1"/>
</dbReference>
<feature type="region of interest" description="Disordered" evidence="1">
    <location>
        <begin position="1"/>
        <end position="30"/>
    </location>
</feature>
<feature type="transmembrane region" description="Helical" evidence="2">
    <location>
        <begin position="999"/>
        <end position="1018"/>
    </location>
</feature>
<dbReference type="Pfam" id="PF08618">
    <property type="entry name" value="Opi1"/>
    <property type="match status" value="1"/>
</dbReference>
<dbReference type="GO" id="GO:0030968">
    <property type="term" value="P:endoplasmic reticulum unfolded protein response"/>
    <property type="evidence" value="ECO:0007669"/>
    <property type="project" value="TreeGrafter"/>
</dbReference>
<dbReference type="InterPro" id="IPR049326">
    <property type="entry name" value="Rhodopsin_dom_fungi"/>
</dbReference>
<feature type="compositionally biased region" description="Polar residues" evidence="1">
    <location>
        <begin position="539"/>
        <end position="549"/>
    </location>
</feature>
<feature type="domain" description="Rhodopsin" evidence="3">
    <location>
        <begin position="844"/>
        <end position="1061"/>
    </location>
</feature>
<feature type="transmembrane region" description="Helical" evidence="2">
    <location>
        <begin position="668"/>
        <end position="690"/>
    </location>
</feature>
<feature type="compositionally biased region" description="Basic and acidic residues" evidence="1">
    <location>
        <begin position="525"/>
        <end position="534"/>
    </location>
</feature>
<feature type="transmembrane region" description="Helical" evidence="2">
    <location>
        <begin position="1038"/>
        <end position="1060"/>
    </location>
</feature>
<feature type="compositionally biased region" description="Low complexity" evidence="1">
    <location>
        <begin position="297"/>
        <end position="313"/>
    </location>
</feature>
<dbReference type="InterPro" id="IPR013927">
    <property type="entry name" value="TF_Opi1_Ccg-8"/>
</dbReference>
<protein>
    <recommendedName>
        <fullName evidence="3">Rhodopsin domain-containing protein</fullName>
    </recommendedName>
</protein>
<feature type="region of interest" description="Disordered" evidence="1">
    <location>
        <begin position="157"/>
        <end position="179"/>
    </location>
</feature>
<reference evidence="4" key="1">
    <citation type="submission" date="2020-02" db="EMBL/GenBank/DDBJ databases">
        <title>Identification and distribution of gene clusters putatively required for synthesis of sphingolipid metabolism inhibitors in phylogenetically diverse species of the filamentous fungus Fusarium.</title>
        <authorList>
            <person name="Kim H.-S."/>
            <person name="Busman M."/>
            <person name="Brown D.W."/>
            <person name="Divon H."/>
            <person name="Uhlig S."/>
            <person name="Proctor R.H."/>
        </authorList>
    </citation>
    <scope>NUCLEOTIDE SEQUENCE [LARGE SCALE GENOMIC DNA]</scope>
    <source>
        <strain evidence="4">NRRL 39464</strain>
    </source>
</reference>
<dbReference type="Proteomes" id="UP000558688">
    <property type="component" value="Unassembled WGS sequence"/>
</dbReference>
<evidence type="ECO:0000313" key="4">
    <source>
        <dbReference type="EMBL" id="KAF5268325.1"/>
    </source>
</evidence>
<feature type="compositionally biased region" description="Low complexity" evidence="1">
    <location>
        <begin position="165"/>
        <end position="179"/>
    </location>
</feature>
<feature type="compositionally biased region" description="Basic and acidic residues" evidence="1">
    <location>
        <begin position="1138"/>
        <end position="1156"/>
    </location>
</feature>
<dbReference type="PANTHER" id="PTHR38406:SF1">
    <property type="entry name" value="TRANSCRIPTIONAL REPRESSOR OPI1"/>
    <property type="match status" value="1"/>
</dbReference>
<keyword evidence="2" id="KW-0812">Transmembrane</keyword>
<feature type="region of interest" description="Disordered" evidence="1">
    <location>
        <begin position="250"/>
        <end position="346"/>
    </location>
</feature>
<sequence>MERNHMLPDRESESRHVLGPPPARPQSLMAFSPPAYSNVASPNAIKFPDVPTDIPTSLPPLARFEADNETKLPPLSSLTSEMALEPTKTWLPLHPMPYPPVLAHSIDSPTRMDLDGSSNSVVSAASPDGLLDTRAGSVSLDDPDVRLAAEALGDLRAVSPPTSGLQSNQPQSPQPEPLLSLLTTTHPLLASTIEGATSAYGGAKNFSPRFRSGAEYVEGYLTPIANTVGSVGRVTGVEGGVRWFLGAGRRQNSSTSDLETGNSKKRRKTDEDEAVSNKRFESEGMQQMSDEQMDTAPSPSSKTMSRRMSTTSTVDTLPAYDELRSPAYTETDSNSPRPSRPNSAWQSRLITSTSGLSVAMSQESLRSLKYCLQWLRWANDHIARVISALKTTLEEYEKVPDGQAGEQADPESRSQLAARISNLKGDVLRTLREAINTVSKYAGGALPENARILVRRHLTSLPQRFRVATMTDRNAGQQDNETALTEGAHKVLVLAKEGLDMVVQVSGVVDGTIVSAEQWLDRMGKRRAQEDEKPMLPQTEANGDSSLQTDAPADLHFDPLDLVCPINSDDIKNRWLNSYVPLPGQSPKNYSQSVINFVYRMLKSYASTVIRGRLPPFIHPMQQSLVPLSTCFTLVRICDPLPGNVSIAADILQREMTRLYEERGAYEGIHLLGVFQAYLIYSMVLFFHLGPSMPFLRQAMINLQEIACATSREGLVCAAEQRGALPKWESWIMAEAKRRTLYTMYFLDNVLSAHDGLTTYLGTELRGLYSPSSKYLWQADRNGWEQSYNSHLAEWGSEPFRLDELWPFPDGISPDSNRNAPPGVVPDYKNPEDVYWTLNIVLTTICVFFITLFFIITAIMYCVTVFMSEQPKCHTIDLTSQWFYASTVVYIPAAFFTKATILLLMARVFAVEPRVAKGIKILIWALLVAYIPIQILRIVNCYPIRTYWDPDVRNARCLNQRKIFFSDLSLSIVTDLVILLIPIPLTWKLRMSIGKRIKIVLLLGAGGIATALTLFRVAKAVDFLNSDDITVDYTPISILTALEITIGFVCACLPSLNLLIEHHVRKRRRARNPNWPRDRTRTSLFKKRFRWISSSTEHMPSRPNRPSDGMIDLDVEMAMLTGQPVRLRTGRTASAGSHDIRPLDHRINSGDGRREGWLSQDQDEQDEVQDSRFIMRMVEESRARADEGAKESWCPVWDGPRDPMASQGSWKFSVRSH</sequence>
<feature type="compositionally biased region" description="Low complexity" evidence="1">
    <location>
        <begin position="333"/>
        <end position="343"/>
    </location>
</feature>